<sequence>MFIIGELLMFSAFFLTYIVNRAQNIDLYDRSQMLLDQRLGTLNTLLLITSHERAGNRRFLLAHDRSDLAPAVPPHLSAALSP</sequence>
<dbReference type="GO" id="GO:0004129">
    <property type="term" value="F:cytochrome-c oxidase activity"/>
    <property type="evidence" value="ECO:0007669"/>
    <property type="project" value="InterPro"/>
</dbReference>
<reference evidence="2" key="1">
    <citation type="submission" date="2016-10" db="EMBL/GenBank/DDBJ databases">
        <authorList>
            <person name="Varghese N."/>
            <person name="Submissions S."/>
        </authorList>
    </citation>
    <scope>NUCLEOTIDE SEQUENCE [LARGE SCALE GENOMIC DNA]</scope>
    <source>
        <strain evidence="2">DSM 17834</strain>
    </source>
</reference>
<dbReference type="Gene3D" id="1.20.120.80">
    <property type="entry name" value="Cytochrome c oxidase, subunit III, four-helix bundle"/>
    <property type="match status" value="1"/>
</dbReference>
<dbReference type="SUPFAM" id="SSF81452">
    <property type="entry name" value="Cytochrome c oxidase subunit III-like"/>
    <property type="match status" value="1"/>
</dbReference>
<dbReference type="AlphaFoldDB" id="A0A1I5WUZ0"/>
<evidence type="ECO:0000313" key="1">
    <source>
        <dbReference type="EMBL" id="SFQ23326.1"/>
    </source>
</evidence>
<dbReference type="GO" id="GO:0022904">
    <property type="term" value="P:respiratory electron transport chain"/>
    <property type="evidence" value="ECO:0007669"/>
    <property type="project" value="InterPro"/>
</dbReference>
<accession>A0A1I5WUZ0</accession>
<name>A0A1I5WUZ0_9PSED</name>
<keyword evidence="2" id="KW-1185">Reference proteome</keyword>
<dbReference type="STRING" id="289003.SAMN05216190_14419"/>
<dbReference type="InterPro" id="IPR035973">
    <property type="entry name" value="Cyt_c_oxidase_su3-like_sf"/>
</dbReference>
<dbReference type="Proteomes" id="UP000198784">
    <property type="component" value="Unassembled WGS sequence"/>
</dbReference>
<organism evidence="1 2">
    <name type="scientific">Pseudomonas borbori</name>
    <dbReference type="NCBI Taxonomy" id="289003"/>
    <lineage>
        <taxon>Bacteria</taxon>
        <taxon>Pseudomonadati</taxon>
        <taxon>Pseudomonadota</taxon>
        <taxon>Gammaproteobacteria</taxon>
        <taxon>Pseudomonadales</taxon>
        <taxon>Pseudomonadaceae</taxon>
        <taxon>Pseudomonas</taxon>
    </lineage>
</organism>
<dbReference type="EMBL" id="FOWX01000044">
    <property type="protein sequence ID" value="SFQ23326.1"/>
    <property type="molecule type" value="Genomic_DNA"/>
</dbReference>
<evidence type="ECO:0000313" key="2">
    <source>
        <dbReference type="Proteomes" id="UP000198784"/>
    </source>
</evidence>
<gene>
    <name evidence="1" type="ORF">SAMN05216190_14419</name>
</gene>
<proteinExistence type="predicted"/>
<dbReference type="RefSeq" id="WP_244527354.1">
    <property type="nucleotide sequence ID" value="NZ_FOWX01000044.1"/>
</dbReference>
<dbReference type="InterPro" id="IPR013833">
    <property type="entry name" value="Cyt_c_oxidase_su3_a-hlx"/>
</dbReference>
<protein>
    <submittedName>
        <fullName evidence="1">Uncharacterized protein</fullName>
    </submittedName>
</protein>
<dbReference type="GO" id="GO:0016020">
    <property type="term" value="C:membrane"/>
    <property type="evidence" value="ECO:0007669"/>
    <property type="project" value="InterPro"/>
</dbReference>